<feature type="transmembrane region" description="Helical" evidence="7">
    <location>
        <begin position="184"/>
        <end position="204"/>
    </location>
</feature>
<evidence type="ECO:0000313" key="9">
    <source>
        <dbReference type="Proteomes" id="UP000593566"/>
    </source>
</evidence>
<protein>
    <submittedName>
        <fullName evidence="8">Uncharacterized protein</fullName>
    </submittedName>
</protein>
<name>A0A8H6F983_9LECA</name>
<keyword evidence="3 7" id="KW-0812">Transmembrane</keyword>
<keyword evidence="2" id="KW-0813">Transport</keyword>
<evidence type="ECO:0000256" key="2">
    <source>
        <dbReference type="ARBA" id="ARBA00022448"/>
    </source>
</evidence>
<feature type="transmembrane region" description="Helical" evidence="7">
    <location>
        <begin position="58"/>
        <end position="76"/>
    </location>
</feature>
<dbReference type="InterPro" id="IPR002293">
    <property type="entry name" value="AA/rel_permease1"/>
</dbReference>
<proteinExistence type="predicted"/>
<evidence type="ECO:0000256" key="5">
    <source>
        <dbReference type="ARBA" id="ARBA00023136"/>
    </source>
</evidence>
<feature type="transmembrane region" description="Helical" evidence="7">
    <location>
        <begin position="281"/>
        <end position="305"/>
    </location>
</feature>
<dbReference type="RefSeq" id="XP_037149116.1">
    <property type="nucleotide sequence ID" value="XM_037295069.1"/>
</dbReference>
<dbReference type="Gene3D" id="1.20.1740.10">
    <property type="entry name" value="Amino acid/polyamine transporter I"/>
    <property type="match status" value="1"/>
</dbReference>
<feature type="transmembrane region" description="Helical" evidence="7">
    <location>
        <begin position="114"/>
        <end position="134"/>
    </location>
</feature>
<dbReference type="GeneID" id="59332559"/>
<evidence type="ECO:0000256" key="4">
    <source>
        <dbReference type="ARBA" id="ARBA00022989"/>
    </source>
</evidence>
<keyword evidence="5 7" id="KW-0472">Membrane</keyword>
<keyword evidence="9" id="KW-1185">Reference proteome</keyword>
<keyword evidence="4 7" id="KW-1133">Transmembrane helix</keyword>
<dbReference type="GO" id="GO:0016020">
    <property type="term" value="C:membrane"/>
    <property type="evidence" value="ECO:0007669"/>
    <property type="project" value="UniProtKB-SubCell"/>
</dbReference>
<sequence length="339" mass="37033">MELSEPNPIDEKSNAQTEVTSTSDVDFSTESVQEQKDGASHDVYDMSRMGKRRELRRIFRFISIVGSVMKPLGYLVGWSSAFGWVTGCPSAAQLTATLVRGLVLLRNPNASVDALWQTTLFIMLFLVAAAALNIFCARQLPVTEGIFVVVHVVGFFVFMIVLWVTSDHAPAKQVFTQFQDNGGWGNTGLSALVGITTPLWCFLGPDAGAHMSEELKDASRVLPSAMMWGSFFNALLGLLMLITLCFCLGPDWQDNVLGLTNPTQTGISIIQVLYNSTDSMIAATTFMTTILILLSMVGTITCIASSSRQVWAFARDKGFPFSSYIEYGQVGIYPSTPSL</sequence>
<gene>
    <name evidence="8" type="ORF">HO133_004150</name>
</gene>
<feature type="transmembrane region" description="Helical" evidence="7">
    <location>
        <begin position="225"/>
        <end position="249"/>
    </location>
</feature>
<dbReference type="AlphaFoldDB" id="A0A8H6F983"/>
<dbReference type="PANTHER" id="PTHR45649">
    <property type="entry name" value="AMINO-ACID PERMEASE BAT1"/>
    <property type="match status" value="1"/>
</dbReference>
<feature type="region of interest" description="Disordered" evidence="6">
    <location>
        <begin position="1"/>
        <end position="38"/>
    </location>
</feature>
<dbReference type="PANTHER" id="PTHR45649:SF14">
    <property type="entry name" value="GABA PERMEASE"/>
    <property type="match status" value="1"/>
</dbReference>
<reference evidence="8 9" key="1">
    <citation type="journal article" date="2020" name="Genomics">
        <title>Complete, high-quality genomes from long-read metagenomic sequencing of two wolf lichen thalli reveals enigmatic genome architecture.</title>
        <authorList>
            <person name="McKenzie S.K."/>
            <person name="Walston R.F."/>
            <person name="Allen J.L."/>
        </authorList>
    </citation>
    <scope>NUCLEOTIDE SEQUENCE [LARGE SCALE GENOMIC DNA]</scope>
    <source>
        <strain evidence="8">WasteWater1</strain>
    </source>
</reference>
<organism evidence="8 9">
    <name type="scientific">Letharia lupina</name>
    <dbReference type="NCBI Taxonomy" id="560253"/>
    <lineage>
        <taxon>Eukaryota</taxon>
        <taxon>Fungi</taxon>
        <taxon>Dikarya</taxon>
        <taxon>Ascomycota</taxon>
        <taxon>Pezizomycotina</taxon>
        <taxon>Lecanoromycetes</taxon>
        <taxon>OSLEUM clade</taxon>
        <taxon>Lecanoromycetidae</taxon>
        <taxon>Lecanorales</taxon>
        <taxon>Lecanorineae</taxon>
        <taxon>Parmeliaceae</taxon>
        <taxon>Letharia</taxon>
    </lineage>
</organism>
<dbReference type="GO" id="GO:0022857">
    <property type="term" value="F:transmembrane transporter activity"/>
    <property type="evidence" value="ECO:0007669"/>
    <property type="project" value="InterPro"/>
</dbReference>
<dbReference type="Pfam" id="PF13520">
    <property type="entry name" value="AA_permease_2"/>
    <property type="match status" value="1"/>
</dbReference>
<evidence type="ECO:0000256" key="6">
    <source>
        <dbReference type="SAM" id="MobiDB-lite"/>
    </source>
</evidence>
<dbReference type="EMBL" id="JACCJB010000019">
    <property type="protein sequence ID" value="KAF6219681.1"/>
    <property type="molecule type" value="Genomic_DNA"/>
</dbReference>
<accession>A0A8H6F983</accession>
<evidence type="ECO:0000256" key="1">
    <source>
        <dbReference type="ARBA" id="ARBA00004141"/>
    </source>
</evidence>
<evidence type="ECO:0000256" key="7">
    <source>
        <dbReference type="SAM" id="Phobius"/>
    </source>
</evidence>
<feature type="transmembrane region" description="Helical" evidence="7">
    <location>
        <begin position="146"/>
        <end position="164"/>
    </location>
</feature>
<dbReference type="Proteomes" id="UP000593566">
    <property type="component" value="Unassembled WGS sequence"/>
</dbReference>
<comment type="caution">
    <text evidence="8">The sequence shown here is derived from an EMBL/GenBank/DDBJ whole genome shotgun (WGS) entry which is preliminary data.</text>
</comment>
<evidence type="ECO:0000256" key="3">
    <source>
        <dbReference type="ARBA" id="ARBA00022692"/>
    </source>
</evidence>
<comment type="subcellular location">
    <subcellularLocation>
        <location evidence="1">Membrane</location>
        <topology evidence="1">Multi-pass membrane protein</topology>
    </subcellularLocation>
</comment>
<evidence type="ECO:0000313" key="8">
    <source>
        <dbReference type="EMBL" id="KAF6219681.1"/>
    </source>
</evidence>
<feature type="compositionally biased region" description="Polar residues" evidence="6">
    <location>
        <begin position="14"/>
        <end position="32"/>
    </location>
</feature>